<comment type="caution">
    <text evidence="11">The sequence shown here is derived from an EMBL/GenBank/DDBJ whole genome shotgun (WGS) entry which is preliminary data.</text>
</comment>
<organism evidence="11 12">
    <name type="scientific">Gordonia spumicola</name>
    <dbReference type="NCBI Taxonomy" id="589161"/>
    <lineage>
        <taxon>Bacteria</taxon>
        <taxon>Bacillati</taxon>
        <taxon>Actinomycetota</taxon>
        <taxon>Actinomycetes</taxon>
        <taxon>Mycobacteriales</taxon>
        <taxon>Gordoniaceae</taxon>
        <taxon>Gordonia</taxon>
    </lineage>
</organism>
<dbReference type="Pfam" id="PF21948">
    <property type="entry name" value="LplA-B_cat"/>
    <property type="match status" value="1"/>
</dbReference>
<dbReference type="RefSeq" id="WP_161896916.1">
    <property type="nucleotide sequence ID" value="NZ_BJOV01000005.1"/>
</dbReference>
<keyword evidence="12" id="KW-1185">Reference proteome</keyword>
<dbReference type="EC" id="2.3.1.181" evidence="5 6"/>
<comment type="pathway">
    <text evidence="1 5 6">Protein modification; protein lipoylation via endogenous pathway; protein N(6)-(lipoyl)lysine from octanoyl-[acyl-carrier-protein]: step 1/2.</text>
</comment>
<evidence type="ECO:0000256" key="1">
    <source>
        <dbReference type="ARBA" id="ARBA00004821"/>
    </source>
</evidence>
<comment type="caution">
    <text evidence="5">Lacks conserved residue(s) required for the propagation of feature annotation.</text>
</comment>
<dbReference type="NCBIfam" id="TIGR00214">
    <property type="entry name" value="lipB"/>
    <property type="match status" value="1"/>
</dbReference>
<dbReference type="AlphaFoldDB" id="A0A7I9VDG2"/>
<dbReference type="UniPathway" id="UPA00538">
    <property type="reaction ID" value="UER00592"/>
</dbReference>
<feature type="binding site" evidence="5">
    <location>
        <begin position="79"/>
        <end position="86"/>
    </location>
    <ligand>
        <name>substrate</name>
    </ligand>
</feature>
<sequence>MRNGSARLSSEPIEVRRLGVIDYRDAYDLQHRLAEERASGELDHDVLLLLEHPSVYTAGRRTEDADRPTNGALVIDVDRGGRITWHGPGQLVGYPIVLLAEPVDVVDYVRRIEEALIRVCNAHGLATGRVDGRSGVWIDDEKGDRKLGQIGIRVAKGVTLHGFALNVDPDMTVFDAIVPCGIPDAGVTSIVRETGVRITVDDILDEVSELVTECLDDPTPPSPGHTADQLITPTTVGTPQ</sequence>
<evidence type="ECO:0000256" key="7">
    <source>
        <dbReference type="PIRSR" id="PIRSR016262-1"/>
    </source>
</evidence>
<feature type="site" description="Lowers pKa of active site Cys" evidence="5 8">
    <location>
        <position position="146"/>
    </location>
</feature>
<feature type="compositionally biased region" description="Polar residues" evidence="9">
    <location>
        <begin position="229"/>
        <end position="240"/>
    </location>
</feature>
<comment type="similarity">
    <text evidence="5 6">Belongs to the LipB family.</text>
</comment>
<gene>
    <name evidence="5 11" type="primary">lipB</name>
    <name evidence="11" type="ORF">nbrc107696_38440</name>
</gene>
<comment type="function">
    <text evidence="4 5 6">Catalyzes the transfer of endogenously produced octanoic acid from octanoyl-acyl-carrier-protein onto the lipoyl domains of lipoate-dependent enzymes. Lipoyl-ACP can also act as a substrate although octanoyl-ACP is likely to be the physiological substrate.</text>
</comment>
<protein>
    <recommendedName>
        <fullName evidence="5 6">Octanoyltransferase</fullName>
        <ecNumber evidence="5 6">2.3.1.181</ecNumber>
    </recommendedName>
    <alternativeName>
        <fullName evidence="5">Lipoate-protein ligase B</fullName>
    </alternativeName>
    <alternativeName>
        <fullName evidence="5">Lipoyl/octanoyl transferase</fullName>
    </alternativeName>
    <alternativeName>
        <fullName evidence="5">Octanoyl-[acyl-carrier-protein]-protein N-octanoyltransferase</fullName>
    </alternativeName>
</protein>
<feature type="active site" description="Acyl-thioester intermediate" evidence="5 7">
    <location>
        <position position="180"/>
    </location>
</feature>
<keyword evidence="3 5" id="KW-0012">Acyltransferase</keyword>
<dbReference type="PANTHER" id="PTHR10993">
    <property type="entry name" value="OCTANOYLTRANSFERASE"/>
    <property type="match status" value="1"/>
</dbReference>
<evidence type="ECO:0000256" key="2">
    <source>
        <dbReference type="ARBA" id="ARBA00022679"/>
    </source>
</evidence>
<dbReference type="InterPro" id="IPR004143">
    <property type="entry name" value="BPL_LPL_catalytic"/>
</dbReference>
<dbReference type="NCBIfam" id="NF010925">
    <property type="entry name" value="PRK14345.1"/>
    <property type="match status" value="1"/>
</dbReference>
<evidence type="ECO:0000256" key="5">
    <source>
        <dbReference type="HAMAP-Rule" id="MF_00013"/>
    </source>
</evidence>
<dbReference type="Gene3D" id="3.30.930.10">
    <property type="entry name" value="Bira Bifunctional Protein, Domain 2"/>
    <property type="match status" value="1"/>
</dbReference>
<feature type="region of interest" description="Disordered" evidence="9">
    <location>
        <begin position="216"/>
        <end position="240"/>
    </location>
</feature>
<dbReference type="GO" id="GO:0005737">
    <property type="term" value="C:cytoplasm"/>
    <property type="evidence" value="ECO:0007669"/>
    <property type="project" value="UniProtKB-SubCell"/>
</dbReference>
<dbReference type="GO" id="GO:0009249">
    <property type="term" value="P:protein lipoylation"/>
    <property type="evidence" value="ECO:0007669"/>
    <property type="project" value="InterPro"/>
</dbReference>
<dbReference type="CDD" id="cd16444">
    <property type="entry name" value="LipB"/>
    <property type="match status" value="1"/>
</dbReference>
<dbReference type="Proteomes" id="UP000444960">
    <property type="component" value="Unassembled WGS sequence"/>
</dbReference>
<dbReference type="PROSITE" id="PS01313">
    <property type="entry name" value="LIPB"/>
    <property type="match status" value="1"/>
</dbReference>
<evidence type="ECO:0000256" key="4">
    <source>
        <dbReference type="ARBA" id="ARBA00024732"/>
    </source>
</evidence>
<comment type="catalytic activity">
    <reaction evidence="5 6">
        <text>octanoyl-[ACP] + L-lysyl-[protein] = N(6)-octanoyl-L-lysyl-[protein] + holo-[ACP] + H(+)</text>
        <dbReference type="Rhea" id="RHEA:17665"/>
        <dbReference type="Rhea" id="RHEA-COMP:9636"/>
        <dbReference type="Rhea" id="RHEA-COMP:9685"/>
        <dbReference type="Rhea" id="RHEA-COMP:9752"/>
        <dbReference type="Rhea" id="RHEA-COMP:9928"/>
        <dbReference type="ChEBI" id="CHEBI:15378"/>
        <dbReference type="ChEBI" id="CHEBI:29969"/>
        <dbReference type="ChEBI" id="CHEBI:64479"/>
        <dbReference type="ChEBI" id="CHEBI:78463"/>
        <dbReference type="ChEBI" id="CHEBI:78809"/>
        <dbReference type="EC" id="2.3.1.181"/>
    </reaction>
</comment>
<evidence type="ECO:0000256" key="8">
    <source>
        <dbReference type="PIRSR" id="PIRSR016262-3"/>
    </source>
</evidence>
<dbReference type="OrthoDB" id="9787061at2"/>
<evidence type="ECO:0000256" key="3">
    <source>
        <dbReference type="ARBA" id="ARBA00023315"/>
    </source>
</evidence>
<dbReference type="GO" id="GO:0033819">
    <property type="term" value="F:lipoyl(octanoyl) transferase activity"/>
    <property type="evidence" value="ECO:0007669"/>
    <property type="project" value="UniProtKB-EC"/>
</dbReference>
<evidence type="ECO:0000313" key="11">
    <source>
        <dbReference type="EMBL" id="GEE03398.1"/>
    </source>
</evidence>
<comment type="miscellaneous">
    <text evidence="5">In the reaction, the free carboxyl group of octanoic acid is attached via an amide linkage to the epsilon-amino group of a specific lysine residue of lipoyl domains of lipoate-dependent enzymes.</text>
</comment>
<dbReference type="HAMAP" id="MF_00013">
    <property type="entry name" value="LipB"/>
    <property type="match status" value="1"/>
</dbReference>
<dbReference type="InterPro" id="IPR020605">
    <property type="entry name" value="Octanoyltransferase_CS"/>
</dbReference>
<proteinExistence type="inferred from homology"/>
<dbReference type="PROSITE" id="PS51733">
    <property type="entry name" value="BPL_LPL_CATALYTIC"/>
    <property type="match status" value="1"/>
</dbReference>
<evidence type="ECO:0000256" key="9">
    <source>
        <dbReference type="SAM" id="MobiDB-lite"/>
    </source>
</evidence>
<dbReference type="EMBL" id="BJOV01000005">
    <property type="protein sequence ID" value="GEE03398.1"/>
    <property type="molecule type" value="Genomic_DNA"/>
</dbReference>
<dbReference type="InterPro" id="IPR000544">
    <property type="entry name" value="Octanoyltransferase"/>
</dbReference>
<evidence type="ECO:0000256" key="6">
    <source>
        <dbReference type="PIRNR" id="PIRNR016262"/>
    </source>
</evidence>
<keyword evidence="2 5" id="KW-0808">Transferase</keyword>
<dbReference type="InterPro" id="IPR045864">
    <property type="entry name" value="aa-tRNA-synth_II/BPL/LPL"/>
</dbReference>
<evidence type="ECO:0000259" key="10">
    <source>
        <dbReference type="PROSITE" id="PS51733"/>
    </source>
</evidence>
<feature type="domain" description="BPL/LPL catalytic" evidence="10">
    <location>
        <begin position="41"/>
        <end position="219"/>
    </location>
</feature>
<feature type="binding site" evidence="5">
    <location>
        <begin position="162"/>
        <end position="164"/>
    </location>
    <ligand>
        <name>substrate</name>
    </ligand>
</feature>
<accession>A0A7I9VDG2</accession>
<dbReference type="SUPFAM" id="SSF55681">
    <property type="entry name" value="Class II aaRS and biotin synthetases"/>
    <property type="match status" value="1"/>
</dbReference>
<name>A0A7I9VDG2_9ACTN</name>
<reference evidence="12" key="1">
    <citation type="submission" date="2019-06" db="EMBL/GenBank/DDBJ databases">
        <title>Gordonia isolated from sludge of a wastewater treatment plant.</title>
        <authorList>
            <person name="Tamura T."/>
            <person name="Aoyama K."/>
            <person name="Kang Y."/>
            <person name="Saito S."/>
            <person name="Akiyama N."/>
            <person name="Yazawa K."/>
            <person name="Gonoi T."/>
            <person name="Mikami Y."/>
        </authorList>
    </citation>
    <scope>NUCLEOTIDE SEQUENCE [LARGE SCALE GENOMIC DNA]</scope>
    <source>
        <strain evidence="12">NBRC 107696</strain>
    </source>
</reference>
<evidence type="ECO:0000313" key="12">
    <source>
        <dbReference type="Proteomes" id="UP000444960"/>
    </source>
</evidence>
<keyword evidence="5" id="KW-0963">Cytoplasm</keyword>
<dbReference type="PIRSF" id="PIRSF016262">
    <property type="entry name" value="LPLase"/>
    <property type="match status" value="1"/>
</dbReference>
<dbReference type="PANTHER" id="PTHR10993:SF7">
    <property type="entry name" value="LIPOYLTRANSFERASE 2, MITOCHONDRIAL-RELATED"/>
    <property type="match status" value="1"/>
</dbReference>
<comment type="subcellular location">
    <subcellularLocation>
        <location evidence="5">Cytoplasm</location>
    </subcellularLocation>
</comment>